<organism evidence="2 3">
    <name type="scientific">Kaistia dalseonensis</name>
    <dbReference type="NCBI Taxonomy" id="410840"/>
    <lineage>
        <taxon>Bacteria</taxon>
        <taxon>Pseudomonadati</taxon>
        <taxon>Pseudomonadota</taxon>
        <taxon>Alphaproteobacteria</taxon>
        <taxon>Hyphomicrobiales</taxon>
        <taxon>Kaistiaceae</taxon>
        <taxon>Kaistia</taxon>
    </lineage>
</organism>
<feature type="signal peptide" evidence="1">
    <location>
        <begin position="1"/>
        <end position="22"/>
    </location>
</feature>
<comment type="caution">
    <text evidence="2">The sequence shown here is derived from an EMBL/GenBank/DDBJ whole genome shotgun (WGS) entry which is preliminary data.</text>
</comment>
<evidence type="ECO:0008006" key="4">
    <source>
        <dbReference type="Google" id="ProtNLM"/>
    </source>
</evidence>
<dbReference type="Proteomes" id="UP001241603">
    <property type="component" value="Unassembled WGS sequence"/>
</dbReference>
<dbReference type="RefSeq" id="WP_266351297.1">
    <property type="nucleotide sequence ID" value="NZ_JAPKNG010000008.1"/>
</dbReference>
<keyword evidence="3" id="KW-1185">Reference proteome</keyword>
<proteinExistence type="predicted"/>
<dbReference type="EMBL" id="JAUSVO010000008">
    <property type="protein sequence ID" value="MDQ0440416.1"/>
    <property type="molecule type" value="Genomic_DNA"/>
</dbReference>
<evidence type="ECO:0000313" key="2">
    <source>
        <dbReference type="EMBL" id="MDQ0440416.1"/>
    </source>
</evidence>
<name>A0ABU0HDL9_9HYPH</name>
<feature type="chain" id="PRO_5046116963" description="Porin" evidence="1">
    <location>
        <begin position="23"/>
        <end position="225"/>
    </location>
</feature>
<sequence>MIRALGILSAGALLLGAFPAVAADLGAVQMPDGAIAAPTAAPTTTFGIEVNPEFYASSSGSNAIGNYADTAIKASLSHTFGGVWVIGGSLQATLKENDTQQYYAEASAGYKFKFDKFTLTPSVALGDTWDATGLGDNKDSNALYYAFYLAGDLKLNSQWTWNAFNLRYRDAFDYEWITPKVSTGVTYAIDSYNSVYTNAGYSWKDTGSGMKGDKMNIAFGYKRAF</sequence>
<reference evidence="2 3" key="1">
    <citation type="submission" date="2023-07" db="EMBL/GenBank/DDBJ databases">
        <title>Genomic Encyclopedia of Type Strains, Phase IV (KMG-IV): sequencing the most valuable type-strain genomes for metagenomic binning, comparative biology and taxonomic classification.</title>
        <authorList>
            <person name="Goeker M."/>
        </authorList>
    </citation>
    <scope>NUCLEOTIDE SEQUENCE [LARGE SCALE GENOMIC DNA]</scope>
    <source>
        <strain evidence="2 3">B6-8</strain>
    </source>
</reference>
<dbReference type="SUPFAM" id="SSF56935">
    <property type="entry name" value="Porins"/>
    <property type="match status" value="1"/>
</dbReference>
<evidence type="ECO:0000256" key="1">
    <source>
        <dbReference type="SAM" id="SignalP"/>
    </source>
</evidence>
<gene>
    <name evidence="2" type="ORF">QO014_004831</name>
</gene>
<keyword evidence="1" id="KW-0732">Signal</keyword>
<accession>A0ABU0HDL9</accession>
<protein>
    <recommendedName>
        <fullName evidence="4">Porin</fullName>
    </recommendedName>
</protein>
<evidence type="ECO:0000313" key="3">
    <source>
        <dbReference type="Proteomes" id="UP001241603"/>
    </source>
</evidence>